<name>A0A0M0KCJ6_ALKHA</name>
<feature type="domain" description="Nudix hydrolase" evidence="4">
    <location>
        <begin position="24"/>
        <end position="154"/>
    </location>
</feature>
<proteinExistence type="inferred from homology"/>
<dbReference type="PROSITE" id="PS00893">
    <property type="entry name" value="NUDIX_BOX"/>
    <property type="match status" value="1"/>
</dbReference>
<dbReference type="GO" id="GO:0019693">
    <property type="term" value="P:ribose phosphate metabolic process"/>
    <property type="evidence" value="ECO:0007669"/>
    <property type="project" value="TreeGrafter"/>
</dbReference>
<evidence type="ECO:0000259" key="4">
    <source>
        <dbReference type="PROSITE" id="PS51462"/>
    </source>
</evidence>
<dbReference type="RefSeq" id="WP_053432531.1">
    <property type="nucleotide sequence ID" value="NZ_CP040441.1"/>
</dbReference>
<evidence type="ECO:0000256" key="1">
    <source>
        <dbReference type="ARBA" id="ARBA00001946"/>
    </source>
</evidence>
<organism evidence="5">
    <name type="scientific">Halalkalibacterium halodurans</name>
    <name type="common">Bacillus halodurans</name>
    <dbReference type="NCBI Taxonomy" id="86665"/>
    <lineage>
        <taxon>Bacteria</taxon>
        <taxon>Bacillati</taxon>
        <taxon>Bacillota</taxon>
        <taxon>Bacilli</taxon>
        <taxon>Bacillales</taxon>
        <taxon>Bacillaceae</taxon>
        <taxon>Halalkalibacterium (ex Joshi et al. 2022)</taxon>
    </lineage>
</organism>
<dbReference type="AlphaFoldDB" id="A0A0M0KCJ6"/>
<dbReference type="GeneID" id="87596365"/>
<evidence type="ECO:0000313" key="5">
    <source>
        <dbReference type="EMBL" id="KOO36312.1"/>
    </source>
</evidence>
<dbReference type="PANTHER" id="PTHR11839:SF18">
    <property type="entry name" value="NUDIX HYDROLASE DOMAIN-CONTAINING PROTEIN"/>
    <property type="match status" value="1"/>
</dbReference>
<comment type="similarity">
    <text evidence="3">Belongs to the Nudix hydrolase family.</text>
</comment>
<keyword evidence="2 3" id="KW-0378">Hydrolase</keyword>
<dbReference type="InterPro" id="IPR020084">
    <property type="entry name" value="NUDIX_hydrolase_CS"/>
</dbReference>
<dbReference type="Gene3D" id="3.90.79.10">
    <property type="entry name" value="Nucleoside Triphosphate Pyrophosphohydrolase"/>
    <property type="match status" value="1"/>
</dbReference>
<dbReference type="EMBL" id="LILD01000014">
    <property type="protein sequence ID" value="KOO36312.1"/>
    <property type="molecule type" value="Genomic_DNA"/>
</dbReference>
<gene>
    <name evidence="5" type="ORF">AMD02_19230</name>
</gene>
<dbReference type="InterPro" id="IPR000086">
    <property type="entry name" value="NUDIX_hydrolase_dom"/>
</dbReference>
<dbReference type="GO" id="GO:0016462">
    <property type="term" value="F:pyrophosphatase activity"/>
    <property type="evidence" value="ECO:0007669"/>
    <property type="project" value="UniProtKB-ARBA"/>
</dbReference>
<dbReference type="InterPro" id="IPR020476">
    <property type="entry name" value="Nudix_hydrolase"/>
</dbReference>
<comment type="cofactor">
    <cofactor evidence="1">
        <name>Mg(2+)</name>
        <dbReference type="ChEBI" id="CHEBI:18420"/>
    </cofactor>
</comment>
<dbReference type="PRINTS" id="PR00502">
    <property type="entry name" value="NUDIXFAMILY"/>
</dbReference>
<dbReference type="InterPro" id="IPR015797">
    <property type="entry name" value="NUDIX_hydrolase-like_dom_sf"/>
</dbReference>
<sequence length="170" mass="19584">MHELRFKEEEFSLHRDEYGRHFIHVYDYESVVILAQNGEHFVLIKQFRPALGREIIQLPGGGVKTGESLEEAVRREMLEETGYECGEVQYLGGCFLAPWLTNEITHVFYTNQVRCVRDPSLESHEKIELVQLSVDDCLQKLKDGTLQDGELAFAVCQAMIRGLLPQRMVK</sequence>
<dbReference type="PATRIC" id="fig|136160.3.peg.3824"/>
<dbReference type="PANTHER" id="PTHR11839">
    <property type="entry name" value="UDP/ADP-SUGAR PYROPHOSPHATASE"/>
    <property type="match status" value="1"/>
</dbReference>
<dbReference type="PROSITE" id="PS51462">
    <property type="entry name" value="NUDIX"/>
    <property type="match status" value="1"/>
</dbReference>
<evidence type="ECO:0000256" key="2">
    <source>
        <dbReference type="ARBA" id="ARBA00022801"/>
    </source>
</evidence>
<dbReference type="SUPFAM" id="SSF55811">
    <property type="entry name" value="Nudix"/>
    <property type="match status" value="1"/>
</dbReference>
<dbReference type="CDD" id="cd03424">
    <property type="entry name" value="NUDIX_ADPRase_Nudt5_UGPPase_Nudt14"/>
    <property type="match status" value="1"/>
</dbReference>
<reference evidence="5" key="1">
    <citation type="submission" date="2015-08" db="EMBL/GenBank/DDBJ databases">
        <title>Complete DNA Sequence of Pseudomonas syringae pv. actinidiae, the Causal Agent of Kiwifruit Canker Disease.</title>
        <authorList>
            <person name="Rikkerink E.H.A."/>
            <person name="Fineran P.C."/>
        </authorList>
    </citation>
    <scope>NUCLEOTIDE SEQUENCE</scope>
    <source>
        <strain evidence="5">DSM 13666</strain>
    </source>
</reference>
<dbReference type="GO" id="GO:0006753">
    <property type="term" value="P:nucleoside phosphate metabolic process"/>
    <property type="evidence" value="ECO:0007669"/>
    <property type="project" value="TreeGrafter"/>
</dbReference>
<protein>
    <recommendedName>
        <fullName evidence="4">Nudix hydrolase domain-containing protein</fullName>
    </recommendedName>
</protein>
<evidence type="ECO:0000256" key="3">
    <source>
        <dbReference type="RuleBase" id="RU003476"/>
    </source>
</evidence>
<dbReference type="Pfam" id="PF00293">
    <property type="entry name" value="NUDIX"/>
    <property type="match status" value="1"/>
</dbReference>
<accession>A0A0M0KCJ6</accession>
<comment type="caution">
    <text evidence="5">The sequence shown here is derived from an EMBL/GenBank/DDBJ whole genome shotgun (WGS) entry which is preliminary data.</text>
</comment>